<keyword evidence="3" id="KW-1185">Reference proteome</keyword>
<dbReference type="STRING" id="1206085.SAMN05443575_4229"/>
<protein>
    <submittedName>
        <fullName evidence="2">Uncharacterized protein</fullName>
    </submittedName>
</protein>
<proteinExistence type="predicted"/>
<keyword evidence="1" id="KW-0472">Membrane</keyword>
<evidence type="ECO:0000313" key="2">
    <source>
        <dbReference type="EMBL" id="SHH63499.1"/>
    </source>
</evidence>
<feature type="transmembrane region" description="Helical" evidence="1">
    <location>
        <begin position="6"/>
        <end position="24"/>
    </location>
</feature>
<dbReference type="Proteomes" id="UP000186132">
    <property type="component" value="Unassembled WGS sequence"/>
</dbReference>
<sequence>MSWLVWLIVIVAVVVVLTIGFIALQARRRRGGVIVDPTRSRGPGGRG</sequence>
<keyword evidence="1" id="KW-1133">Transmembrane helix</keyword>
<evidence type="ECO:0000313" key="3">
    <source>
        <dbReference type="Proteomes" id="UP000186132"/>
    </source>
</evidence>
<gene>
    <name evidence="2" type="ORF">SAMN05443575_4229</name>
</gene>
<dbReference type="EMBL" id="FQVU01000009">
    <property type="protein sequence ID" value="SHH63499.1"/>
    <property type="molecule type" value="Genomic_DNA"/>
</dbReference>
<keyword evidence="1" id="KW-0812">Transmembrane</keyword>
<dbReference type="RefSeq" id="WP_200800363.1">
    <property type="nucleotide sequence ID" value="NZ_FQVU01000009.1"/>
</dbReference>
<reference evidence="2 3" key="1">
    <citation type="submission" date="2016-11" db="EMBL/GenBank/DDBJ databases">
        <authorList>
            <person name="Jaros S."/>
            <person name="Januszkiewicz K."/>
            <person name="Wedrychowicz H."/>
        </authorList>
    </citation>
    <scope>NUCLEOTIDE SEQUENCE [LARGE SCALE GENOMIC DNA]</scope>
    <source>
        <strain evidence="2 3">DSM 45627</strain>
    </source>
</reference>
<evidence type="ECO:0000256" key="1">
    <source>
        <dbReference type="SAM" id="Phobius"/>
    </source>
</evidence>
<dbReference type="AlphaFoldDB" id="A0A1M5UKI9"/>
<accession>A0A1M5UKI9</accession>
<organism evidence="2 3">
    <name type="scientific">Jatrophihabitans endophyticus</name>
    <dbReference type="NCBI Taxonomy" id="1206085"/>
    <lineage>
        <taxon>Bacteria</taxon>
        <taxon>Bacillati</taxon>
        <taxon>Actinomycetota</taxon>
        <taxon>Actinomycetes</taxon>
        <taxon>Jatrophihabitantales</taxon>
        <taxon>Jatrophihabitantaceae</taxon>
        <taxon>Jatrophihabitans</taxon>
    </lineage>
</organism>
<name>A0A1M5UKI9_9ACTN</name>